<evidence type="ECO:0008006" key="4">
    <source>
        <dbReference type="Google" id="ProtNLM"/>
    </source>
</evidence>
<comment type="caution">
    <text evidence="2">The sequence shown here is derived from an EMBL/GenBank/DDBJ whole genome shotgun (WGS) entry which is preliminary data.</text>
</comment>
<keyword evidence="3" id="KW-1185">Reference proteome</keyword>
<gene>
    <name evidence="2" type="ORF">KP78_37150</name>
</gene>
<evidence type="ECO:0000313" key="2">
    <source>
        <dbReference type="EMBL" id="KIL43891.1"/>
    </source>
</evidence>
<keyword evidence="1" id="KW-0732">Signal</keyword>
<dbReference type="RefSeq" id="WP_041090834.1">
    <property type="nucleotide sequence ID" value="NZ_JXRP01000020.1"/>
</dbReference>
<sequence length="173" mass="20023">MKKASLFPVFLLLCTFLFACSTTIEDEKEKTLEEVEQLFTDEPKRTNEDTEALSLRLPFGVSMVEESDHNIILEKSNATFVLFHHFNEQAGNDVIYTMTVNHVDDPWLINETFEEDDRFGYVLVRQMDEEHYELVTGINHAKITTISDLDSLSSNAKWMMETVSSVKWEDTTE</sequence>
<accession>A0A0C2VHB3</accession>
<evidence type="ECO:0000256" key="1">
    <source>
        <dbReference type="SAM" id="SignalP"/>
    </source>
</evidence>
<dbReference type="AlphaFoldDB" id="A0A0C2VHB3"/>
<dbReference type="STRING" id="889306.KP78_37150"/>
<reference evidence="2 3" key="1">
    <citation type="submission" date="2015-01" db="EMBL/GenBank/DDBJ databases">
        <title>Genome sequencing of Jeotgalibacillus soli.</title>
        <authorList>
            <person name="Goh K.M."/>
            <person name="Chan K.-G."/>
            <person name="Yaakop A.S."/>
            <person name="Ee R."/>
            <person name="Gan H.M."/>
            <person name="Chan C.S."/>
        </authorList>
    </citation>
    <scope>NUCLEOTIDE SEQUENCE [LARGE SCALE GENOMIC DNA]</scope>
    <source>
        <strain evidence="2 3">P9</strain>
    </source>
</reference>
<feature type="signal peptide" evidence="1">
    <location>
        <begin position="1"/>
        <end position="19"/>
    </location>
</feature>
<name>A0A0C2VHB3_9BACL</name>
<dbReference type="Proteomes" id="UP000031938">
    <property type="component" value="Unassembled WGS sequence"/>
</dbReference>
<proteinExistence type="predicted"/>
<dbReference type="PROSITE" id="PS51257">
    <property type="entry name" value="PROKAR_LIPOPROTEIN"/>
    <property type="match status" value="1"/>
</dbReference>
<dbReference type="EMBL" id="JXRP01000020">
    <property type="protein sequence ID" value="KIL43891.1"/>
    <property type="molecule type" value="Genomic_DNA"/>
</dbReference>
<evidence type="ECO:0000313" key="3">
    <source>
        <dbReference type="Proteomes" id="UP000031938"/>
    </source>
</evidence>
<organism evidence="2 3">
    <name type="scientific">Jeotgalibacillus soli</name>
    <dbReference type="NCBI Taxonomy" id="889306"/>
    <lineage>
        <taxon>Bacteria</taxon>
        <taxon>Bacillati</taxon>
        <taxon>Bacillota</taxon>
        <taxon>Bacilli</taxon>
        <taxon>Bacillales</taxon>
        <taxon>Caryophanaceae</taxon>
        <taxon>Jeotgalibacillus</taxon>
    </lineage>
</organism>
<protein>
    <recommendedName>
        <fullName evidence="4">Lipoprotein</fullName>
    </recommendedName>
</protein>
<feature type="chain" id="PRO_5038566171" description="Lipoprotein" evidence="1">
    <location>
        <begin position="20"/>
        <end position="173"/>
    </location>
</feature>
<dbReference type="PATRIC" id="fig|889306.3.peg.3731"/>
<dbReference type="OrthoDB" id="2450230at2"/>